<evidence type="ECO:0000313" key="3">
    <source>
        <dbReference type="Proteomes" id="UP001138997"/>
    </source>
</evidence>
<evidence type="ECO:0000259" key="1">
    <source>
        <dbReference type="Pfam" id="PF00550"/>
    </source>
</evidence>
<sequence length="78" mass="9062">MKVTEDQALADIADQMNIPVAEVDHELDLRDQGMDSVRVMELVEKWRSEGVTKVDFIQLAEDQRVTHWLTVLRELQRA</sequence>
<dbReference type="AlphaFoldDB" id="A0A9X1SZ78"/>
<name>A0A9X1SZ78_9ACTN</name>
<dbReference type="EMBL" id="JAJOMB010000045">
    <property type="protein sequence ID" value="MCD5317155.1"/>
    <property type="molecule type" value="Genomic_DNA"/>
</dbReference>
<dbReference type="InterPro" id="IPR009081">
    <property type="entry name" value="PP-bd_ACP"/>
</dbReference>
<accession>A0A9X1SZ78</accession>
<reference evidence="2" key="1">
    <citation type="submission" date="2021-11" db="EMBL/GenBank/DDBJ databases">
        <title>Streptomyces corallinus and Kineosporia corallina sp. nov., two new coral-derived marine actinobacteria.</title>
        <authorList>
            <person name="Buangrab K."/>
            <person name="Sutthacheep M."/>
            <person name="Yeemin T."/>
            <person name="Harunari E."/>
            <person name="Igarashi Y."/>
            <person name="Sripreechasak P."/>
            <person name="Kanchanasin P."/>
            <person name="Tanasupawat S."/>
            <person name="Phongsopitanun W."/>
        </authorList>
    </citation>
    <scope>NUCLEOTIDE SEQUENCE</scope>
    <source>
        <strain evidence="2">JCM 31032</strain>
    </source>
</reference>
<feature type="domain" description="Carrier" evidence="1">
    <location>
        <begin position="11"/>
        <end position="50"/>
    </location>
</feature>
<dbReference type="Gene3D" id="1.10.1200.10">
    <property type="entry name" value="ACP-like"/>
    <property type="match status" value="1"/>
</dbReference>
<keyword evidence="3" id="KW-1185">Reference proteome</keyword>
<proteinExistence type="predicted"/>
<dbReference type="SUPFAM" id="SSF47336">
    <property type="entry name" value="ACP-like"/>
    <property type="match status" value="1"/>
</dbReference>
<organism evidence="2 3">
    <name type="scientific">Kineosporia babensis</name>
    <dbReference type="NCBI Taxonomy" id="499548"/>
    <lineage>
        <taxon>Bacteria</taxon>
        <taxon>Bacillati</taxon>
        <taxon>Actinomycetota</taxon>
        <taxon>Actinomycetes</taxon>
        <taxon>Kineosporiales</taxon>
        <taxon>Kineosporiaceae</taxon>
        <taxon>Kineosporia</taxon>
    </lineage>
</organism>
<evidence type="ECO:0000313" key="2">
    <source>
        <dbReference type="EMBL" id="MCD5317155.1"/>
    </source>
</evidence>
<dbReference type="RefSeq" id="WP_231450007.1">
    <property type="nucleotide sequence ID" value="NZ_JAJOMB010000045.1"/>
</dbReference>
<gene>
    <name evidence="2" type="ORF">LR394_40315</name>
</gene>
<dbReference type="Pfam" id="PF00550">
    <property type="entry name" value="PP-binding"/>
    <property type="match status" value="1"/>
</dbReference>
<dbReference type="Proteomes" id="UP001138997">
    <property type="component" value="Unassembled WGS sequence"/>
</dbReference>
<protein>
    <submittedName>
        <fullName evidence="2">Phosphopantetheine-binding protein</fullName>
    </submittedName>
</protein>
<comment type="caution">
    <text evidence="2">The sequence shown here is derived from an EMBL/GenBank/DDBJ whole genome shotgun (WGS) entry which is preliminary data.</text>
</comment>
<dbReference type="InterPro" id="IPR036736">
    <property type="entry name" value="ACP-like_sf"/>
</dbReference>